<dbReference type="AlphaFoldDB" id="A0A2P7RS80"/>
<dbReference type="InterPro" id="IPR021747">
    <property type="entry name" value="DUF3313"/>
</dbReference>
<accession>A0A2P7RS80</accession>
<keyword evidence="1" id="KW-0732">Signal</keyword>
<dbReference type="Proteomes" id="UP000241229">
    <property type="component" value="Unassembled WGS sequence"/>
</dbReference>
<organism evidence="2 3">
    <name type="scientific">Kumtagia ephedrae</name>
    <dbReference type="NCBI Taxonomy" id="2116701"/>
    <lineage>
        <taxon>Bacteria</taxon>
        <taxon>Pseudomonadati</taxon>
        <taxon>Pseudomonadota</taxon>
        <taxon>Alphaproteobacteria</taxon>
        <taxon>Hyphomicrobiales</taxon>
        <taxon>Phyllobacteriaceae</taxon>
        <taxon>Kumtagia</taxon>
    </lineage>
</organism>
<comment type="caution">
    <text evidence="2">The sequence shown here is derived from an EMBL/GenBank/DDBJ whole genome shotgun (WGS) entry which is preliminary data.</text>
</comment>
<dbReference type="PROSITE" id="PS51257">
    <property type="entry name" value="PROKAR_LIPOPROTEIN"/>
    <property type="match status" value="1"/>
</dbReference>
<proteinExistence type="predicted"/>
<name>A0A2P7RS80_9HYPH</name>
<sequence>MPLLRTALLALPMTLAIAGCASVPLKKAGTLTSYSNLGVPKGTLSKARRFVDAQGLAAVKTVSIVPTSFAFGTSPRVRSKDDLALVANALDRAICIALSDRYHMVPLGQPADLKVRAVVTDIVPTNKVVAGVSTAVTLASGAFMPPEVPVSVPRLPIGLGGLAVEAEAVDSSGVQRAAIIWARGANSIQNKPRVSEVGDAYGLASTFGNDFSRMLITGKEPKGLQLTLPSGQRIKSMVGGKHKYAACETFGRSPGIPGMVAGKFGAPPQWTDKRPKPAALY</sequence>
<dbReference type="RefSeq" id="WP_106775112.1">
    <property type="nucleotide sequence ID" value="NZ_PXYK01000035.1"/>
</dbReference>
<evidence type="ECO:0000256" key="1">
    <source>
        <dbReference type="SAM" id="SignalP"/>
    </source>
</evidence>
<gene>
    <name evidence="2" type="ORF">C7I84_25895</name>
</gene>
<reference evidence="2 3" key="1">
    <citation type="submission" date="2018-03" db="EMBL/GenBank/DDBJ databases">
        <title>The draft genome of Mesorhizobium sp. 6GN-30.</title>
        <authorList>
            <person name="Liu L."/>
            <person name="Li L."/>
            <person name="Wang T."/>
            <person name="Zhang X."/>
            <person name="Liang L."/>
        </authorList>
    </citation>
    <scope>NUCLEOTIDE SEQUENCE [LARGE SCALE GENOMIC DNA]</scope>
    <source>
        <strain evidence="2 3">6GN30</strain>
    </source>
</reference>
<keyword evidence="3" id="KW-1185">Reference proteome</keyword>
<dbReference type="Pfam" id="PF11769">
    <property type="entry name" value="DUF3313"/>
    <property type="match status" value="1"/>
</dbReference>
<feature type="chain" id="PRO_5015116680" evidence="1">
    <location>
        <begin position="19"/>
        <end position="281"/>
    </location>
</feature>
<evidence type="ECO:0000313" key="2">
    <source>
        <dbReference type="EMBL" id="PSJ53086.1"/>
    </source>
</evidence>
<evidence type="ECO:0000313" key="3">
    <source>
        <dbReference type="Proteomes" id="UP000241229"/>
    </source>
</evidence>
<feature type="signal peptide" evidence="1">
    <location>
        <begin position="1"/>
        <end position="18"/>
    </location>
</feature>
<dbReference type="EMBL" id="PXYK01000035">
    <property type="protein sequence ID" value="PSJ53086.1"/>
    <property type="molecule type" value="Genomic_DNA"/>
</dbReference>
<protein>
    <submittedName>
        <fullName evidence="2">DUF3313 domain-containing protein</fullName>
    </submittedName>
</protein>
<dbReference type="OrthoDB" id="7629881at2"/>